<dbReference type="Pfam" id="PF20510">
    <property type="entry name" value="HgmA_N"/>
    <property type="match status" value="1"/>
</dbReference>
<name>A0ABQ5QJC8_9BACT</name>
<feature type="compositionally biased region" description="Basic and acidic residues" evidence="7">
    <location>
        <begin position="211"/>
        <end position="237"/>
    </location>
</feature>
<evidence type="ECO:0000313" key="9">
    <source>
        <dbReference type="EMBL" id="GLH74992.1"/>
    </source>
</evidence>
<dbReference type="Gene3D" id="2.60.120.10">
    <property type="entry name" value="Jelly Rolls"/>
    <property type="match status" value="1"/>
</dbReference>
<feature type="region of interest" description="Disordered" evidence="7">
    <location>
        <begin position="200"/>
        <end position="237"/>
    </location>
</feature>
<keyword evidence="6" id="KW-0408">Iron</keyword>
<feature type="domain" description="Homogentisate 1,2-dioxygenase N-terminal" evidence="8">
    <location>
        <begin position="107"/>
        <end position="199"/>
    </location>
</feature>
<evidence type="ECO:0000313" key="10">
    <source>
        <dbReference type="Proteomes" id="UP001165069"/>
    </source>
</evidence>
<reference evidence="9 10" key="1">
    <citation type="journal article" date="2023" name="Antonie Van Leeuwenhoek">
        <title>Mesoterricola silvestris gen. nov., sp. nov., Mesoterricola sediminis sp. nov., Geothrix oryzae sp. nov., Geothrix edaphica sp. nov., Geothrix rubra sp. nov., and Geothrix limicola sp. nov., six novel members of Acidobacteriota isolated from soils.</title>
        <authorList>
            <person name="Itoh H."/>
            <person name="Sugisawa Y."/>
            <person name="Mise K."/>
            <person name="Xu Z."/>
            <person name="Kuniyasu M."/>
            <person name="Ushijima N."/>
            <person name="Kawano K."/>
            <person name="Kobayashi E."/>
            <person name="Shiratori Y."/>
            <person name="Masuda Y."/>
            <person name="Senoo K."/>
        </authorList>
    </citation>
    <scope>NUCLEOTIDE SEQUENCE [LARGE SCALE GENOMIC DNA]</scope>
    <source>
        <strain evidence="9 10">Red804</strain>
    </source>
</reference>
<evidence type="ECO:0000256" key="2">
    <source>
        <dbReference type="ARBA" id="ARBA00007757"/>
    </source>
</evidence>
<keyword evidence="5" id="KW-0560">Oxidoreductase</keyword>
<comment type="cofactor">
    <cofactor evidence="1">
        <name>Fe cation</name>
        <dbReference type="ChEBI" id="CHEBI:24875"/>
    </cofactor>
</comment>
<evidence type="ECO:0000256" key="4">
    <source>
        <dbReference type="ARBA" id="ARBA00022964"/>
    </source>
</evidence>
<evidence type="ECO:0000259" key="8">
    <source>
        <dbReference type="Pfam" id="PF20510"/>
    </source>
</evidence>
<comment type="similarity">
    <text evidence="2">Belongs to the homogentisate dioxygenase family.</text>
</comment>
<dbReference type="PANTHER" id="PTHR11056">
    <property type="entry name" value="HOMOGENTISATE 1,2-DIOXYGENASE"/>
    <property type="match status" value="1"/>
</dbReference>
<accession>A0ABQ5QJC8</accession>
<dbReference type="InterPro" id="IPR011051">
    <property type="entry name" value="RmlC_Cupin_sf"/>
</dbReference>
<dbReference type="InterPro" id="IPR046452">
    <property type="entry name" value="HgmA_N"/>
</dbReference>
<keyword evidence="3" id="KW-0479">Metal-binding</keyword>
<dbReference type="InterPro" id="IPR005708">
    <property type="entry name" value="Homogentis_dOase"/>
</dbReference>
<comment type="caution">
    <text evidence="9">The sequence shown here is derived from an EMBL/GenBank/DDBJ whole genome shotgun (WGS) entry which is preliminary data.</text>
</comment>
<evidence type="ECO:0000256" key="1">
    <source>
        <dbReference type="ARBA" id="ARBA00001962"/>
    </source>
</evidence>
<dbReference type="SUPFAM" id="SSF51182">
    <property type="entry name" value="RmlC-like cupins"/>
    <property type="match status" value="1"/>
</dbReference>
<dbReference type="Proteomes" id="UP001165069">
    <property type="component" value="Unassembled WGS sequence"/>
</dbReference>
<dbReference type="InterPro" id="IPR014710">
    <property type="entry name" value="RmlC-like_jellyroll"/>
</dbReference>
<dbReference type="EMBL" id="BSDE01000009">
    <property type="protein sequence ID" value="GLH74992.1"/>
    <property type="molecule type" value="Genomic_DNA"/>
</dbReference>
<evidence type="ECO:0000256" key="7">
    <source>
        <dbReference type="SAM" id="MobiDB-lite"/>
    </source>
</evidence>
<keyword evidence="10" id="KW-1185">Reference proteome</keyword>
<evidence type="ECO:0000256" key="3">
    <source>
        <dbReference type="ARBA" id="ARBA00022723"/>
    </source>
</evidence>
<evidence type="ECO:0000256" key="5">
    <source>
        <dbReference type="ARBA" id="ARBA00023002"/>
    </source>
</evidence>
<dbReference type="RefSeq" id="WP_285577892.1">
    <property type="nucleotide sequence ID" value="NZ_BSDE01000009.1"/>
</dbReference>
<keyword evidence="4" id="KW-0223">Dioxygenase</keyword>
<sequence length="408" mass="45936">MSKKETPLFPLRKGLHSRQAHVDLPAGTFEEEHARKGFYGRTTHLYRLHPVTDWTRIEGPLRPHSYDLNGLAPSGDEAIRASMFGSTEAAFAPICILHNSDVALHWVAPSAMDFFYRNADGDDVYYIHAGSGKLETTFGALTYAKGDYLVIPRGTTYRFLPDHSEQRYLLIESFSEVTIPDRNQLGPNAIFDPAMLDTPELEPYDATPEGGPREPEAGAEGHRPQDGPKGEAQEGPREWAIHIKRENEITKVYYPFNPLDVVGWKGDLTVWRINVKDIRPVVSARYHLPPSAHSTFLANNFVICSFLPRPFEEEEGAMRVPFFHSNIDYDEVLFYSDGHFFSRDGIGAGMVTWHPQGIHHGPHPKAIPLSRTKDRTDEVAVMVDTFRPLKATPAAGAVENLNYWASWK</sequence>
<organism evidence="9 10">
    <name type="scientific">Geothrix limicola</name>
    <dbReference type="NCBI Taxonomy" id="2927978"/>
    <lineage>
        <taxon>Bacteria</taxon>
        <taxon>Pseudomonadati</taxon>
        <taxon>Acidobacteriota</taxon>
        <taxon>Holophagae</taxon>
        <taxon>Holophagales</taxon>
        <taxon>Holophagaceae</taxon>
        <taxon>Geothrix</taxon>
    </lineage>
</organism>
<protein>
    <submittedName>
        <fullName evidence="9">Homogentisate 1,2-dioxygenase</fullName>
    </submittedName>
</protein>
<dbReference type="PANTHER" id="PTHR11056:SF0">
    <property type="entry name" value="HOMOGENTISATE 1,2-DIOXYGENASE"/>
    <property type="match status" value="1"/>
</dbReference>
<proteinExistence type="inferred from homology"/>
<evidence type="ECO:0000256" key="6">
    <source>
        <dbReference type="ARBA" id="ARBA00023004"/>
    </source>
</evidence>
<gene>
    <name evidence="9" type="primary">hmgA</name>
    <name evidence="9" type="ORF">GETHLI_34940</name>
</gene>